<keyword evidence="7" id="KW-1185">Reference proteome</keyword>
<evidence type="ECO:0000256" key="4">
    <source>
        <dbReference type="ARBA" id="ARBA00022840"/>
    </source>
</evidence>
<dbReference type="EMBL" id="JACHGW010000001">
    <property type="protein sequence ID" value="MBB6049379.1"/>
    <property type="molecule type" value="Genomic_DNA"/>
</dbReference>
<organism evidence="6 7">
    <name type="scientific">Armatimonas rosea</name>
    <dbReference type="NCBI Taxonomy" id="685828"/>
    <lineage>
        <taxon>Bacteria</taxon>
        <taxon>Bacillati</taxon>
        <taxon>Armatimonadota</taxon>
        <taxon>Armatimonadia</taxon>
        <taxon>Armatimonadales</taxon>
        <taxon>Armatimonadaceae</taxon>
        <taxon>Armatimonas</taxon>
    </lineage>
</organism>
<gene>
    <name evidence="6" type="ORF">HNQ39_001141</name>
</gene>
<dbReference type="PROSITE" id="PS50893">
    <property type="entry name" value="ABC_TRANSPORTER_2"/>
    <property type="match status" value="1"/>
</dbReference>
<dbReference type="InterPro" id="IPR003593">
    <property type="entry name" value="AAA+_ATPase"/>
</dbReference>
<dbReference type="Pfam" id="PF00005">
    <property type="entry name" value="ABC_tran"/>
    <property type="match status" value="1"/>
</dbReference>
<dbReference type="PANTHER" id="PTHR42711:SF5">
    <property type="entry name" value="ABC TRANSPORTER ATP-BINDING PROTEIN NATA"/>
    <property type="match status" value="1"/>
</dbReference>
<evidence type="ECO:0000313" key="6">
    <source>
        <dbReference type="EMBL" id="MBB6049379.1"/>
    </source>
</evidence>
<keyword evidence="4 6" id="KW-0067">ATP-binding</keyword>
<dbReference type="AlphaFoldDB" id="A0A7W9SNZ7"/>
<protein>
    <submittedName>
        <fullName evidence="6">Sodium transport system ATP-binding protein</fullName>
    </submittedName>
</protein>
<accession>A0A7W9SNZ7</accession>
<dbReference type="PANTHER" id="PTHR42711">
    <property type="entry name" value="ABC TRANSPORTER ATP-BINDING PROTEIN"/>
    <property type="match status" value="1"/>
</dbReference>
<keyword evidence="3" id="KW-0547">Nucleotide-binding</keyword>
<reference evidence="6 7" key="1">
    <citation type="submission" date="2020-08" db="EMBL/GenBank/DDBJ databases">
        <title>Genomic Encyclopedia of Type Strains, Phase IV (KMG-IV): sequencing the most valuable type-strain genomes for metagenomic binning, comparative biology and taxonomic classification.</title>
        <authorList>
            <person name="Goeker M."/>
        </authorList>
    </citation>
    <scope>NUCLEOTIDE SEQUENCE [LARGE SCALE GENOMIC DNA]</scope>
    <source>
        <strain evidence="6 7">DSM 23562</strain>
    </source>
</reference>
<name>A0A7W9SNZ7_ARMRO</name>
<dbReference type="Gene3D" id="3.40.50.300">
    <property type="entry name" value="P-loop containing nucleotide triphosphate hydrolases"/>
    <property type="match status" value="1"/>
</dbReference>
<sequence>MIHVENLSKTFTDKKRGQVLAVQGVSLDARPGEIFGVLGPNGAGKTTLLRMLATILTPTSGTATIGGYDIVQEPEKVRAQLGYLTGSAGLYERLTGREVLRYFGALYGMAPEKVEARIGELTRELDMGEFLDGRCDRLSTGQKQRVSIARSVLHDPPVVFFDEPTSGLDLMAARTVVRYIRRCKEQGKCVIFSTHIMSEVEALCDRIAIIYDGKVAAVGTLAELRARTNAEFFETVFLRIIGVEED</sequence>
<dbReference type="Proteomes" id="UP000520814">
    <property type="component" value="Unassembled WGS sequence"/>
</dbReference>
<evidence type="ECO:0000259" key="5">
    <source>
        <dbReference type="PROSITE" id="PS50893"/>
    </source>
</evidence>
<keyword evidence="2" id="KW-0813">Transport</keyword>
<feature type="domain" description="ABC transporter" evidence="5">
    <location>
        <begin position="2"/>
        <end position="237"/>
    </location>
</feature>
<dbReference type="GO" id="GO:0016887">
    <property type="term" value="F:ATP hydrolysis activity"/>
    <property type="evidence" value="ECO:0007669"/>
    <property type="project" value="InterPro"/>
</dbReference>
<evidence type="ECO:0000313" key="7">
    <source>
        <dbReference type="Proteomes" id="UP000520814"/>
    </source>
</evidence>
<evidence type="ECO:0000256" key="1">
    <source>
        <dbReference type="ARBA" id="ARBA00005417"/>
    </source>
</evidence>
<evidence type="ECO:0000256" key="3">
    <source>
        <dbReference type="ARBA" id="ARBA00022741"/>
    </source>
</evidence>
<dbReference type="InterPro" id="IPR027417">
    <property type="entry name" value="P-loop_NTPase"/>
</dbReference>
<dbReference type="SMART" id="SM00382">
    <property type="entry name" value="AAA"/>
    <property type="match status" value="1"/>
</dbReference>
<dbReference type="InterPro" id="IPR050763">
    <property type="entry name" value="ABC_transporter_ATP-binding"/>
</dbReference>
<comment type="caution">
    <text evidence="6">The sequence shown here is derived from an EMBL/GenBank/DDBJ whole genome shotgun (WGS) entry which is preliminary data.</text>
</comment>
<dbReference type="GO" id="GO:0005524">
    <property type="term" value="F:ATP binding"/>
    <property type="evidence" value="ECO:0007669"/>
    <property type="project" value="UniProtKB-KW"/>
</dbReference>
<proteinExistence type="inferred from homology"/>
<dbReference type="InterPro" id="IPR003439">
    <property type="entry name" value="ABC_transporter-like_ATP-bd"/>
</dbReference>
<dbReference type="SUPFAM" id="SSF52540">
    <property type="entry name" value="P-loop containing nucleoside triphosphate hydrolases"/>
    <property type="match status" value="1"/>
</dbReference>
<comment type="similarity">
    <text evidence="1">Belongs to the ABC transporter superfamily.</text>
</comment>
<evidence type="ECO:0000256" key="2">
    <source>
        <dbReference type="ARBA" id="ARBA00022448"/>
    </source>
</evidence>
<dbReference type="RefSeq" id="WP_184192987.1">
    <property type="nucleotide sequence ID" value="NZ_JACHGW010000001.1"/>
</dbReference>